<name>A0ACD5ANE8_9ACTN</name>
<keyword evidence="2" id="KW-1185">Reference proteome</keyword>
<dbReference type="Proteomes" id="UP001432251">
    <property type="component" value="Chromosome"/>
</dbReference>
<sequence length="156" mass="15652">MIALGRIMAVATAGLGAICLAGGTATAAAPLTAPTEHGATVKAAAARAAYNGSCGAGYAVVNSADIGKIGTVYLTYSASTGENCVVTVRAVKGTAVHMVASLGLGTNTADVIDDGYYTSYAGPVFLDGRGMCVSWRGEINGEVAGKNWTNCEARIR</sequence>
<evidence type="ECO:0000313" key="2">
    <source>
        <dbReference type="Proteomes" id="UP001432251"/>
    </source>
</evidence>
<protein>
    <submittedName>
        <fullName evidence="1">Spore-associated protein A</fullName>
    </submittedName>
</protein>
<proteinExistence type="predicted"/>
<accession>A0ACD5ANE8</accession>
<dbReference type="EMBL" id="CP146022">
    <property type="protein sequence ID" value="WWQ68731.1"/>
    <property type="molecule type" value="Genomic_DNA"/>
</dbReference>
<gene>
    <name evidence="1" type="ORF">V2W30_38965</name>
</gene>
<organism evidence="1 2">
    <name type="scientific">Streptomyces citrinus</name>
    <dbReference type="NCBI Taxonomy" id="3118173"/>
    <lineage>
        <taxon>Bacteria</taxon>
        <taxon>Bacillati</taxon>
        <taxon>Actinomycetota</taxon>
        <taxon>Actinomycetes</taxon>
        <taxon>Kitasatosporales</taxon>
        <taxon>Streptomycetaceae</taxon>
        <taxon>Streptomyces</taxon>
    </lineage>
</organism>
<reference evidence="1" key="1">
    <citation type="journal article" date="2025" name="Int. J. Syst. Evol. Microbiol.">
        <title>Streptomyces citrinus sp. nov., with yellow diffusible pigment.</title>
        <authorList>
            <person name="He Y."/>
            <person name="Yang E."/>
            <person name="Xu J."/>
            <person name="Sun Y."/>
            <person name="Sun L."/>
        </authorList>
    </citation>
    <scope>NUCLEOTIDE SEQUENCE</scope>
    <source>
        <strain evidence="1">Q6</strain>
    </source>
</reference>
<evidence type="ECO:0000313" key="1">
    <source>
        <dbReference type="EMBL" id="WWQ68731.1"/>
    </source>
</evidence>